<dbReference type="Gramene" id="CDY55782">
    <property type="protein sequence ID" value="CDY55782"/>
    <property type="gene ID" value="GSBRNA2T00017343001"/>
</dbReference>
<dbReference type="Pfam" id="PF25350">
    <property type="entry name" value="PH_PRMT_N"/>
    <property type="match status" value="1"/>
</dbReference>
<evidence type="ECO:0000313" key="4">
    <source>
        <dbReference type="Proteomes" id="UP000028999"/>
    </source>
</evidence>
<evidence type="ECO:0000313" key="3">
    <source>
        <dbReference type="EMBL" id="CDY55782.1"/>
    </source>
</evidence>
<evidence type="ECO:0000259" key="2">
    <source>
        <dbReference type="Pfam" id="PF25350"/>
    </source>
</evidence>
<feature type="signal peptide" evidence="1">
    <location>
        <begin position="1"/>
        <end position="22"/>
    </location>
</feature>
<feature type="chain" id="PRO_5001738873" evidence="1">
    <location>
        <begin position="23"/>
        <end position="144"/>
    </location>
</feature>
<dbReference type="EMBL" id="LK033428">
    <property type="protein sequence ID" value="CDY55782.1"/>
    <property type="molecule type" value="Genomic_DNA"/>
</dbReference>
<dbReference type="OMA" id="RTGQYIW"/>
<dbReference type="STRING" id="3708.A0A078IZ82"/>
<proteinExistence type="predicted"/>
<sequence length="144" mass="16456">MDPCLMMLLVMFLDWLLNGLLSSLCRFGFHCLEIFLFKLGTVHFICVSNDNSEEERSFSKGVNIKFGSEKDSKEFCDSFEEWRKDALVPGSSTVSASNSKFDDKIEASSAKMYFHYYGQLLHQQIKLCFGNNKLTPRLFFSACG</sequence>
<dbReference type="Proteomes" id="UP000028999">
    <property type="component" value="Unassembled WGS sequence"/>
</dbReference>
<organism evidence="3 4">
    <name type="scientific">Brassica napus</name>
    <name type="common">Rape</name>
    <dbReference type="NCBI Taxonomy" id="3708"/>
    <lineage>
        <taxon>Eukaryota</taxon>
        <taxon>Viridiplantae</taxon>
        <taxon>Streptophyta</taxon>
        <taxon>Embryophyta</taxon>
        <taxon>Tracheophyta</taxon>
        <taxon>Spermatophyta</taxon>
        <taxon>Magnoliopsida</taxon>
        <taxon>eudicotyledons</taxon>
        <taxon>Gunneridae</taxon>
        <taxon>Pentapetalae</taxon>
        <taxon>rosids</taxon>
        <taxon>malvids</taxon>
        <taxon>Brassicales</taxon>
        <taxon>Brassicaceae</taxon>
        <taxon>Brassiceae</taxon>
        <taxon>Brassica</taxon>
    </lineage>
</organism>
<keyword evidence="4" id="KW-1185">Reference proteome</keyword>
<keyword evidence="1" id="KW-0732">Signal</keyword>
<accession>A0A078IZ82</accession>
<dbReference type="PaxDb" id="3708-A0A078IZ82"/>
<feature type="domain" description="Probable histone-arginine methyltransferase CARM1-like N-terminal PH" evidence="2">
    <location>
        <begin position="32"/>
        <end position="84"/>
    </location>
</feature>
<dbReference type="InterPro" id="IPR057622">
    <property type="entry name" value="CARM1-like_PH"/>
</dbReference>
<gene>
    <name evidence="3" type="primary">BnaC03g76780D</name>
    <name evidence="3" type="ORF">GSBRNA2T00017343001</name>
</gene>
<protein>
    <submittedName>
        <fullName evidence="3">BnaC03g76780D protein</fullName>
    </submittedName>
</protein>
<reference evidence="3 4" key="1">
    <citation type="journal article" date="2014" name="Science">
        <title>Plant genetics. Early allopolyploid evolution in the post-Neolithic Brassica napus oilseed genome.</title>
        <authorList>
            <person name="Chalhoub B."/>
            <person name="Denoeud F."/>
            <person name="Liu S."/>
            <person name="Parkin I.A."/>
            <person name="Tang H."/>
            <person name="Wang X."/>
            <person name="Chiquet J."/>
            <person name="Belcram H."/>
            <person name="Tong C."/>
            <person name="Samans B."/>
            <person name="Correa M."/>
            <person name="Da Silva C."/>
            <person name="Just J."/>
            <person name="Falentin C."/>
            <person name="Koh C.S."/>
            <person name="Le Clainche I."/>
            <person name="Bernard M."/>
            <person name="Bento P."/>
            <person name="Noel B."/>
            <person name="Labadie K."/>
            <person name="Alberti A."/>
            <person name="Charles M."/>
            <person name="Arnaud D."/>
            <person name="Guo H."/>
            <person name="Daviaud C."/>
            <person name="Alamery S."/>
            <person name="Jabbari K."/>
            <person name="Zhao M."/>
            <person name="Edger P.P."/>
            <person name="Chelaifa H."/>
            <person name="Tack D."/>
            <person name="Lassalle G."/>
            <person name="Mestiri I."/>
            <person name="Schnel N."/>
            <person name="Le Paslier M.C."/>
            <person name="Fan G."/>
            <person name="Renault V."/>
            <person name="Bayer P.E."/>
            <person name="Golicz A.A."/>
            <person name="Manoli S."/>
            <person name="Lee T.H."/>
            <person name="Thi V.H."/>
            <person name="Chalabi S."/>
            <person name="Hu Q."/>
            <person name="Fan C."/>
            <person name="Tollenaere R."/>
            <person name="Lu Y."/>
            <person name="Battail C."/>
            <person name="Shen J."/>
            <person name="Sidebottom C.H."/>
            <person name="Wang X."/>
            <person name="Canaguier A."/>
            <person name="Chauveau A."/>
            <person name="Berard A."/>
            <person name="Deniot G."/>
            <person name="Guan M."/>
            <person name="Liu Z."/>
            <person name="Sun F."/>
            <person name="Lim Y.P."/>
            <person name="Lyons E."/>
            <person name="Town C.D."/>
            <person name="Bancroft I."/>
            <person name="Wang X."/>
            <person name="Meng J."/>
            <person name="Ma J."/>
            <person name="Pires J.C."/>
            <person name="King G.J."/>
            <person name="Brunel D."/>
            <person name="Delourme R."/>
            <person name="Renard M."/>
            <person name="Aury J.M."/>
            <person name="Adams K.L."/>
            <person name="Batley J."/>
            <person name="Snowdon R.J."/>
            <person name="Tost J."/>
            <person name="Edwards D."/>
            <person name="Zhou Y."/>
            <person name="Hua W."/>
            <person name="Sharpe A.G."/>
            <person name="Paterson A.H."/>
            <person name="Guan C."/>
            <person name="Wincker P."/>
        </authorList>
    </citation>
    <scope>NUCLEOTIDE SEQUENCE [LARGE SCALE GENOMIC DNA]</scope>
    <source>
        <strain evidence="4">cv. Darmor-bzh</strain>
    </source>
</reference>
<dbReference type="AlphaFoldDB" id="A0A078IZ82"/>
<evidence type="ECO:0000256" key="1">
    <source>
        <dbReference type="SAM" id="SignalP"/>
    </source>
</evidence>
<name>A0A078IZ82_BRANA</name>